<proteinExistence type="predicted"/>
<organism evidence="1">
    <name type="scientific">marine metagenome</name>
    <dbReference type="NCBI Taxonomy" id="408172"/>
    <lineage>
        <taxon>unclassified sequences</taxon>
        <taxon>metagenomes</taxon>
        <taxon>ecological metagenomes</taxon>
    </lineage>
</organism>
<evidence type="ECO:0000313" key="1">
    <source>
        <dbReference type="EMBL" id="SVC29919.1"/>
    </source>
</evidence>
<protein>
    <submittedName>
        <fullName evidence="1">Uncharacterized protein</fullName>
    </submittedName>
</protein>
<reference evidence="1" key="1">
    <citation type="submission" date="2018-05" db="EMBL/GenBank/DDBJ databases">
        <authorList>
            <person name="Lanie J.A."/>
            <person name="Ng W.-L."/>
            <person name="Kazmierczak K.M."/>
            <person name="Andrzejewski T.M."/>
            <person name="Davidsen T.M."/>
            <person name="Wayne K.J."/>
            <person name="Tettelin H."/>
            <person name="Glass J.I."/>
            <person name="Rusch D."/>
            <person name="Podicherti R."/>
            <person name="Tsui H.-C.T."/>
            <person name="Winkler M.E."/>
        </authorList>
    </citation>
    <scope>NUCLEOTIDE SEQUENCE</scope>
</reference>
<dbReference type="EMBL" id="UINC01083829">
    <property type="protein sequence ID" value="SVC29919.1"/>
    <property type="molecule type" value="Genomic_DNA"/>
</dbReference>
<accession>A0A382L004</accession>
<dbReference type="AlphaFoldDB" id="A0A382L004"/>
<sequence length="129" mass="14260">MRNIINIIIIIAVGIGIFKSFSNDSGEDSIVQQVKYAKLGSCPEKTVDEMAKGFMGSPSWSSGKSEDGNTFVNLEGDISFMEKKVSAVIQFIFNDDDTFKYNALEFNEIPQNNLIASSLLEKMCDATKE</sequence>
<name>A0A382L004_9ZZZZ</name>
<gene>
    <name evidence="1" type="ORF">METZ01_LOCUS282773</name>
</gene>